<dbReference type="EMBL" id="CABL01000006">
    <property type="protein sequence ID" value="CBH75252.1"/>
    <property type="molecule type" value="Genomic_DNA"/>
</dbReference>
<protein>
    <submittedName>
        <fullName evidence="1">Uncharacterized protein</fullName>
    </submittedName>
</protein>
<comment type="caution">
    <text evidence="1">The sequence shown here is derived from an EMBL/GenBank/DDBJ whole genome shotgun (WGS) entry which is preliminary data.</text>
</comment>
<sequence length="85" mass="9546">MTRAILSDNPRMVAHDLSGVGKISRAEVGLLSDKLNALGKYQGLKLLAYNATKNEFAYQANFTKGETRIVVRLDRQDRLSAYRVF</sequence>
<reference evidence="1" key="1">
    <citation type="submission" date="2009-10" db="EMBL/GenBank/DDBJ databases">
        <title>Diversity of trophic interactions inside an arsenic-rich microbial ecosystem.</title>
        <authorList>
            <person name="Bertin P.N."/>
            <person name="Heinrich-Salmeron A."/>
            <person name="Pelletier E."/>
            <person name="Goulhen-Chollet F."/>
            <person name="Arsene-Ploetze F."/>
            <person name="Gallien S."/>
            <person name="Calteau A."/>
            <person name="Vallenet D."/>
            <person name="Casiot C."/>
            <person name="Chane-Woon-Ming B."/>
            <person name="Giloteaux L."/>
            <person name="Barakat M."/>
            <person name="Bonnefoy V."/>
            <person name="Bruneel O."/>
            <person name="Chandler M."/>
            <person name="Cleiss J."/>
            <person name="Duran R."/>
            <person name="Elbaz-Poulichet F."/>
            <person name="Fonknechten N."/>
            <person name="Lauga B."/>
            <person name="Mornico D."/>
            <person name="Ortet P."/>
            <person name="Schaeffer C."/>
            <person name="Siguier P."/>
            <person name="Alexander Thil Smith A."/>
            <person name="Van Dorsselaer A."/>
            <person name="Weissenbach J."/>
            <person name="Medigue C."/>
            <person name="Le Paslier D."/>
        </authorList>
    </citation>
    <scope>NUCLEOTIDE SEQUENCE</scope>
</reference>
<gene>
    <name evidence="1" type="ORF">CARN1_1577</name>
</gene>
<proteinExistence type="predicted"/>
<name>E6PFL6_9ZZZZ</name>
<dbReference type="AlphaFoldDB" id="E6PFL6"/>
<accession>E6PFL6</accession>
<evidence type="ECO:0000313" key="1">
    <source>
        <dbReference type="EMBL" id="CBH75252.1"/>
    </source>
</evidence>
<organism evidence="1">
    <name type="scientific">mine drainage metagenome</name>
    <dbReference type="NCBI Taxonomy" id="410659"/>
    <lineage>
        <taxon>unclassified sequences</taxon>
        <taxon>metagenomes</taxon>
        <taxon>ecological metagenomes</taxon>
    </lineage>
</organism>